<evidence type="ECO:0000313" key="5">
    <source>
        <dbReference type="Proteomes" id="UP001597459"/>
    </source>
</evidence>
<dbReference type="RefSeq" id="WP_378257113.1">
    <property type="nucleotide sequence ID" value="NZ_JBHSJV010000001.1"/>
</dbReference>
<sequence length="1440" mass="154031">MKKTTFRNTPFLYCVLVHIFIWGSSFTDIDPTKTTTTTSYGCNLQVNAGSDIDLCEGDGYRITPVVTGQSTCRDCTEYRVRNTNDCKKGRGLVMVLSSRFGGEKVFTNDHLVWKETGNGRATLKGTIKEGGKTYDLDAEFWGKTTQYSHNPYGNVCTGGVHNVESWEFYTGFKGSVRERGWWFPMSFTFSRRGGPLQLGKGANTNDRDINKVGSSFWFSTSHFSYTVGDIHIMMDCVAGNNYTNTTYQWSNGATSPSIYVTNPGTYTVTVKDCDNCVATDSITISEGDASVDAGEDQTICAGETVTLTANGTGNFSWSTGATTASIQVNPDQTTTYSVTATDGNCQATDEVTVTVKNLTVDIGEDQSFCPGEEVTLTAQVNGASECNTISKVYKITDADTSGGCFPTPGNGVIFQRGAGCRGAHLIWKAGNDLILTEYEDNTATITGTVSRNGEVGIVNITLTNKTHGGNTWNAQCYKNGLGSARTFYRTFSGTITVNDTVYTVLTRGGNHYILADGASLDSNQFGMGAWTGGSFGECTEWFGDLMDITDTANTGGISYEWSTGETTQSITVTEAGNYSVTVKDCEGCEATDEVKITLTDVTAEAGADQAICLGETATLTAAGGGNYKWSTGETTQSIEVSPQETTTYSVTVTENGCTAIDEVIVTVNTASIDAGADQTICLGETVTLIATGTGDYLWSTGETTASIEVSPQETTTYTVTTSNDNCTATDEVIVIVNTVTVDAGADQSICKGENITLTATGSGDFLWSTGETTASIEVSPQETTTYTVTTTKNGCKATDEVTVTVHNPTVDIEVTPAESICLGESTTLIAIGSGDFLWSTGETTNSIEVSPQETTTYSVIAKEGTCEVIKEITITVHDVQVTAGDDETICLGESVTLTATGSGDFLWSTEETTASIEVSPQETTTYTVTTTKNGCKATDEVTVTVHNPTVDIEVTPAESICLGESTTLIAIGSGDFLWSTGETTNSIEVSPQETTTYSVTATEGNCEVIKEVTIIVHDVQVAAGDDEMICLGESVTLTATGSGDFLWSTGETTASIEVSPQETTTYTVTVNNNDCTAEDSVTVTVDELSVDAGEDQTICLGDEIVLTATAEADGDCEICDEYKLLDTDYCRGPHNFVVFINDNGIRRWFRNIDMTWKENADGTATVQGRVFEYNVSNTTFVVNATFSGLTATPPVDSPKGNDCHQEEDSSKWVYYTELTGTITQIGGDLSYTISRRGPAFQLGIDANNFEATPGTNGGSGWFSIEGDAESFGDFNFNLGDCVEPVINVRSAQQSNTDKVTYLWSTGEITRSIVVSPTETTTYRVTVDGCNDCTGADEITVYVEDCTIAIAAENTLKVYPTIIEASEHVFVELSSPQEETIDIMIYSFNGERIGKVVSNRISKGMNTIDIDSGDFPSLSSGIYFIKVQGDKWSATKKIGIK</sequence>
<proteinExistence type="predicted"/>
<evidence type="ECO:0000313" key="4">
    <source>
        <dbReference type="EMBL" id="MFD2591570.1"/>
    </source>
</evidence>
<organism evidence="4 5">
    <name type="scientific">Aquimarina hainanensis</name>
    <dbReference type="NCBI Taxonomy" id="1578017"/>
    <lineage>
        <taxon>Bacteria</taxon>
        <taxon>Pseudomonadati</taxon>
        <taxon>Bacteroidota</taxon>
        <taxon>Flavobacteriia</taxon>
        <taxon>Flavobacteriales</taxon>
        <taxon>Flavobacteriaceae</taxon>
        <taxon>Aquimarina</taxon>
    </lineage>
</organism>
<dbReference type="SUPFAM" id="SSF82109">
    <property type="entry name" value="MIR domain"/>
    <property type="match status" value="1"/>
</dbReference>
<keyword evidence="5" id="KW-1185">Reference proteome</keyword>
<accession>A0ABW5NAY4</accession>
<evidence type="ECO:0000259" key="3">
    <source>
        <dbReference type="Pfam" id="PF18962"/>
    </source>
</evidence>
<feature type="chain" id="PRO_5045458741" evidence="2">
    <location>
        <begin position="28"/>
        <end position="1440"/>
    </location>
</feature>
<feature type="domain" description="Secretion system C-terminal sorting" evidence="3">
    <location>
        <begin position="1365"/>
        <end position="1438"/>
    </location>
</feature>
<protein>
    <submittedName>
        <fullName evidence="4">T9SS type A sorting domain-containing protein</fullName>
    </submittedName>
</protein>
<dbReference type="NCBIfam" id="TIGR04183">
    <property type="entry name" value="Por_Secre_tail"/>
    <property type="match status" value="1"/>
</dbReference>
<reference evidence="5" key="1">
    <citation type="journal article" date="2019" name="Int. J. Syst. Evol. Microbiol.">
        <title>The Global Catalogue of Microorganisms (GCM) 10K type strain sequencing project: providing services to taxonomists for standard genome sequencing and annotation.</title>
        <authorList>
            <consortium name="The Broad Institute Genomics Platform"/>
            <consortium name="The Broad Institute Genome Sequencing Center for Infectious Disease"/>
            <person name="Wu L."/>
            <person name="Ma J."/>
        </authorList>
    </citation>
    <scope>NUCLEOTIDE SEQUENCE [LARGE SCALE GENOMIC DNA]</scope>
    <source>
        <strain evidence="5">KCTC 42423</strain>
    </source>
</reference>
<dbReference type="EMBL" id="JBHULX010000021">
    <property type="protein sequence ID" value="MFD2591570.1"/>
    <property type="molecule type" value="Genomic_DNA"/>
</dbReference>
<comment type="caution">
    <text evidence="4">The sequence shown here is derived from an EMBL/GenBank/DDBJ whole genome shotgun (WGS) entry which is preliminary data.</text>
</comment>
<evidence type="ECO:0000256" key="1">
    <source>
        <dbReference type="ARBA" id="ARBA00022729"/>
    </source>
</evidence>
<keyword evidence="1 2" id="KW-0732">Signal</keyword>
<name>A0ABW5NAY4_9FLAO</name>
<dbReference type="InterPro" id="IPR036300">
    <property type="entry name" value="MIR_dom_sf"/>
</dbReference>
<evidence type="ECO:0000256" key="2">
    <source>
        <dbReference type="SAM" id="SignalP"/>
    </source>
</evidence>
<dbReference type="Pfam" id="PF18962">
    <property type="entry name" value="Por_Secre_tail"/>
    <property type="match status" value="1"/>
</dbReference>
<dbReference type="Proteomes" id="UP001597459">
    <property type="component" value="Unassembled WGS sequence"/>
</dbReference>
<dbReference type="InterPro" id="IPR026444">
    <property type="entry name" value="Secre_tail"/>
</dbReference>
<gene>
    <name evidence="4" type="ORF">ACFSTE_12100</name>
</gene>
<feature type="signal peptide" evidence="2">
    <location>
        <begin position="1"/>
        <end position="27"/>
    </location>
</feature>